<dbReference type="PROSITE" id="PS51257">
    <property type="entry name" value="PROKAR_LIPOPROTEIN"/>
    <property type="match status" value="1"/>
</dbReference>
<reference evidence="1 2" key="1">
    <citation type="submission" date="2020-12" db="EMBL/GenBank/DDBJ databases">
        <title>Olleya sediminilitoris sp. nov., isolated from a tidal flat.</title>
        <authorList>
            <person name="Park S."/>
            <person name="Yoon J.-H."/>
        </authorList>
    </citation>
    <scope>NUCLEOTIDE SEQUENCE [LARGE SCALE GENOMIC DNA]</scope>
    <source>
        <strain evidence="1 2">YSTF-M6</strain>
    </source>
</reference>
<dbReference type="RefSeq" id="WP_202999131.1">
    <property type="nucleotide sequence ID" value="NZ_JAEMEF010000002.1"/>
</dbReference>
<organism evidence="1 2">
    <name type="scientific">Olleya sediminilitoris</name>
    <dbReference type="NCBI Taxonomy" id="2795739"/>
    <lineage>
        <taxon>Bacteria</taxon>
        <taxon>Pseudomonadati</taxon>
        <taxon>Bacteroidota</taxon>
        <taxon>Flavobacteriia</taxon>
        <taxon>Flavobacteriales</taxon>
        <taxon>Flavobacteriaceae</taxon>
    </lineage>
</organism>
<comment type="caution">
    <text evidence="1">The sequence shown here is derived from an EMBL/GenBank/DDBJ whole genome shotgun (WGS) entry which is preliminary data.</text>
</comment>
<dbReference type="EMBL" id="JAEMEF010000002">
    <property type="protein sequence ID" value="MBL7559008.1"/>
    <property type="molecule type" value="Genomic_DNA"/>
</dbReference>
<keyword evidence="2" id="KW-1185">Reference proteome</keyword>
<evidence type="ECO:0000313" key="1">
    <source>
        <dbReference type="EMBL" id="MBL7559008.1"/>
    </source>
</evidence>
<name>A0ABS1WIR5_9FLAO</name>
<proteinExistence type="predicted"/>
<evidence type="ECO:0008006" key="3">
    <source>
        <dbReference type="Google" id="ProtNLM"/>
    </source>
</evidence>
<gene>
    <name evidence="1" type="ORF">JAO71_04250</name>
</gene>
<evidence type="ECO:0000313" key="2">
    <source>
        <dbReference type="Proteomes" id="UP000605013"/>
    </source>
</evidence>
<dbReference type="Proteomes" id="UP000605013">
    <property type="component" value="Unassembled WGS sequence"/>
</dbReference>
<protein>
    <recommendedName>
        <fullName evidence="3">Lipoprotein</fullName>
    </recommendedName>
</protein>
<sequence>MNYKIIFPLLTLIGFLTSCNSYKIKVYSLSRNIELIETNGNKRMFATEPNKSIVFVSDSTVNYAKIYGHLGASTTIKYRKSNDTLILETQDIYGKNLTKNNPDFSNLYLISNDSLTSLMNNEKYYSTDYLKSSSKKPKGFYIIYENKAYKIKSQKSADRILGKIQNMDANRFVELDKDFANKKYGINEKYKTLEYK</sequence>
<accession>A0ABS1WIR5</accession>